<keyword evidence="5 14" id="KW-0812">Transmembrane</keyword>
<dbReference type="Proteomes" id="UP001163739">
    <property type="component" value="Chromosome"/>
</dbReference>
<name>A0ABY6MZC0_9ALTE</name>
<keyword evidence="9" id="KW-0131">Cell cycle</keyword>
<comment type="subcellular location">
    <subcellularLocation>
        <location evidence="1">Cell inner membrane</location>
        <topology evidence="1">Single-pass membrane protein</topology>
    </subcellularLocation>
</comment>
<feature type="transmembrane region" description="Helical" evidence="14">
    <location>
        <begin position="6"/>
        <end position="29"/>
    </location>
</feature>
<evidence type="ECO:0000256" key="11">
    <source>
        <dbReference type="ARBA" id="ARBA00035703"/>
    </source>
</evidence>
<dbReference type="RefSeq" id="WP_265046680.1">
    <property type="nucleotide sequence ID" value="NZ_CP100390.1"/>
</dbReference>
<dbReference type="PANTHER" id="PTHR39579">
    <property type="entry name" value="INNER MEMBRANE PROTEIN YHCB"/>
    <property type="match status" value="1"/>
</dbReference>
<protein>
    <recommendedName>
        <fullName evidence="11">Z-ring associated protein G</fullName>
    </recommendedName>
    <alternativeName>
        <fullName evidence="12">Cell division protein ZapG</fullName>
    </alternativeName>
</protein>
<keyword evidence="8 14" id="KW-0472">Membrane</keyword>
<evidence type="ECO:0000256" key="5">
    <source>
        <dbReference type="ARBA" id="ARBA00022692"/>
    </source>
</evidence>
<evidence type="ECO:0000256" key="3">
    <source>
        <dbReference type="ARBA" id="ARBA00022519"/>
    </source>
</evidence>
<evidence type="ECO:0000256" key="4">
    <source>
        <dbReference type="ARBA" id="ARBA00022618"/>
    </source>
</evidence>
<proteinExistence type="inferred from homology"/>
<gene>
    <name evidence="15" type="ORF">NKI27_14110</name>
</gene>
<evidence type="ECO:0000256" key="1">
    <source>
        <dbReference type="ARBA" id="ARBA00004377"/>
    </source>
</evidence>
<dbReference type="InterPro" id="IPR009386">
    <property type="entry name" value="ZapG-like"/>
</dbReference>
<keyword evidence="2" id="KW-1003">Cell membrane</keyword>
<reference evidence="15" key="1">
    <citation type="submission" date="2022-06" db="EMBL/GenBank/DDBJ databases">
        <title>Alkalimarinus sp. nov., isolated from gut of a Alitta virens.</title>
        <authorList>
            <person name="Yang A.I."/>
            <person name="Shin N.-R."/>
        </authorList>
    </citation>
    <scope>NUCLEOTIDE SEQUENCE</scope>
    <source>
        <strain evidence="15">A2M4</strain>
    </source>
</reference>
<keyword evidence="7 14" id="KW-1133">Transmembrane helix</keyword>
<organism evidence="15 16">
    <name type="scientific">Alkalimarinus alittae</name>
    <dbReference type="NCBI Taxonomy" id="2961619"/>
    <lineage>
        <taxon>Bacteria</taxon>
        <taxon>Pseudomonadati</taxon>
        <taxon>Pseudomonadota</taxon>
        <taxon>Gammaproteobacteria</taxon>
        <taxon>Alteromonadales</taxon>
        <taxon>Alteromonadaceae</taxon>
        <taxon>Alkalimarinus</taxon>
    </lineage>
</organism>
<keyword evidence="4" id="KW-0132">Cell division</keyword>
<dbReference type="Pfam" id="PF06295">
    <property type="entry name" value="ZapG-like"/>
    <property type="match status" value="1"/>
</dbReference>
<evidence type="ECO:0000256" key="13">
    <source>
        <dbReference type="SAM" id="MobiDB-lite"/>
    </source>
</evidence>
<accession>A0ABY6MZC0</accession>
<evidence type="ECO:0000313" key="15">
    <source>
        <dbReference type="EMBL" id="UZE95191.1"/>
    </source>
</evidence>
<feature type="compositionally biased region" description="Basic and acidic residues" evidence="13">
    <location>
        <begin position="147"/>
        <end position="161"/>
    </location>
</feature>
<evidence type="ECO:0000256" key="12">
    <source>
        <dbReference type="ARBA" id="ARBA00035727"/>
    </source>
</evidence>
<evidence type="ECO:0000256" key="2">
    <source>
        <dbReference type="ARBA" id="ARBA00022475"/>
    </source>
</evidence>
<dbReference type="EMBL" id="CP100390">
    <property type="protein sequence ID" value="UZE95191.1"/>
    <property type="molecule type" value="Genomic_DNA"/>
</dbReference>
<dbReference type="PANTHER" id="PTHR39579:SF1">
    <property type="entry name" value="INNER MEMBRANE PROTEIN YHCB"/>
    <property type="match status" value="1"/>
</dbReference>
<sequence>MNEMENYVAIIIIAFLSGAILGVLIYRLVKGDGGRSKRVEQQMDDLQQKHTRYQAQVSDHFVQTAQLFNRLNDDYREIHNHLAKGATELCSEDNANNLLNLATQAPDAPVIDHHDDISEIEDMYAEPPRDYAPKSNNDKGTLSEAFGLKDKEEDKEKNKDA</sequence>
<evidence type="ECO:0000256" key="10">
    <source>
        <dbReference type="ARBA" id="ARBA00035657"/>
    </source>
</evidence>
<evidence type="ECO:0000256" key="6">
    <source>
        <dbReference type="ARBA" id="ARBA00022960"/>
    </source>
</evidence>
<evidence type="ECO:0000256" key="14">
    <source>
        <dbReference type="SAM" id="Phobius"/>
    </source>
</evidence>
<feature type="region of interest" description="Disordered" evidence="13">
    <location>
        <begin position="116"/>
        <end position="161"/>
    </location>
</feature>
<keyword evidence="3" id="KW-0997">Cell inner membrane</keyword>
<comment type="similarity">
    <text evidence="10">Belongs to the ZapG family.</text>
</comment>
<keyword evidence="16" id="KW-1185">Reference proteome</keyword>
<evidence type="ECO:0000313" key="16">
    <source>
        <dbReference type="Proteomes" id="UP001163739"/>
    </source>
</evidence>
<evidence type="ECO:0000256" key="7">
    <source>
        <dbReference type="ARBA" id="ARBA00022989"/>
    </source>
</evidence>
<evidence type="ECO:0000256" key="9">
    <source>
        <dbReference type="ARBA" id="ARBA00023306"/>
    </source>
</evidence>
<evidence type="ECO:0000256" key="8">
    <source>
        <dbReference type="ARBA" id="ARBA00023136"/>
    </source>
</evidence>
<keyword evidence="6" id="KW-0133">Cell shape</keyword>